<name>A0A8F6UAB1_9VIRU</name>
<dbReference type="Pfam" id="PF04997">
    <property type="entry name" value="RNA_pol_Rpb1_1"/>
    <property type="match status" value="1"/>
</dbReference>
<dbReference type="Gene3D" id="4.10.860.120">
    <property type="entry name" value="RNA polymerase II, clamp domain"/>
    <property type="match status" value="1"/>
</dbReference>
<dbReference type="GO" id="GO:0000428">
    <property type="term" value="C:DNA-directed RNA polymerase complex"/>
    <property type="evidence" value="ECO:0007669"/>
    <property type="project" value="UniProtKB-KW"/>
</dbReference>
<dbReference type="InterPro" id="IPR042102">
    <property type="entry name" value="RNA_pol_Rpb1_3_sf"/>
</dbReference>
<dbReference type="InterPro" id="IPR007080">
    <property type="entry name" value="RNA_pol_Rpb1_1"/>
</dbReference>
<dbReference type="Gene3D" id="3.30.1490.180">
    <property type="entry name" value="RNA polymerase ii"/>
    <property type="match status" value="1"/>
</dbReference>
<keyword evidence="1 6" id="KW-0240">DNA-directed RNA polymerase</keyword>
<dbReference type="InterPro" id="IPR006592">
    <property type="entry name" value="RNA_pol_N"/>
</dbReference>
<dbReference type="PANTHER" id="PTHR19376">
    <property type="entry name" value="DNA-DIRECTED RNA POLYMERASE"/>
    <property type="match status" value="1"/>
</dbReference>
<dbReference type="Gene3D" id="1.10.274.100">
    <property type="entry name" value="RNA polymerase Rpb1, domain 3"/>
    <property type="match status" value="1"/>
</dbReference>
<dbReference type="Pfam" id="PF00623">
    <property type="entry name" value="RNA_pol_Rpb1_2"/>
    <property type="match status" value="1"/>
</dbReference>
<sequence>MINNPSLKEIPGTVYDPCLGCINVQACCGTCNKNIWLCPGHFGHISLDCKIILFWKETIKFLKCFCHMCGRILSKINGTFDTCAEALSKAIECEFCFAKTPDYKLVFLTEVYIQQKHKKDKTIIRLTVEDIESIFSKIIDSDLQLIGLDPKRTHPKNLILSVFPVIPICCRPKVSVGDMFYDDDLTLSLQTIIKLTWKLKQATTEETRANAIMQIQLKLLYYCNNSKGKDIHSTNNKVMLGIRERISKKTGLIRQNIMGKRSDYTARSVVGPHPMLELDEVAVPIGIADALTIPEHVTAMNINNLTHLANTGKAAMITKLNGTKISVDRFSKLGSTILKHGDLVNNKPVHDCNMHVPEGTLVTRDGKTFPFEHKKNPIVLQYGDIVHRFLRDGDPIILNRQPTLHKNSMMGMRVKRWGGKTICVNLAITAGFNMDFDGDEGNLNLPQSQEALAEVKYLMNAKNHIISSQTNKASVVIVQDSLLGAYLMTKNDVKMSRAEFFDCLFQVKHNYPLSRATDFTSRNLWHFLFPSDFHYCQKNLKIQYGKLISGVVTKNHLKTGSNSLIRILFLEYGPDFVNDFVTNIQRMVATFLLQYPHSISIKDCLIDVDTKDQIDTIINKYIKEADLADRIPTFSIRERKVSEALNNAKDIGNKIAKDHLDIKNNLVAMVESGSKGDYFNLSQIMGLLGQQNIAGSRIKKDIDHKFRTLPYYPRVIFDDKSYEAAGFVKSSFIKGLNPMELFFHTKAGREGIIDTSHRTGSTGYMERKMIKIAEDLVVHYDGTVRDGRKNIIQLLYGNYGFDPIVTVQDNIPVPVDVVRLAKKINPTSVQNLSPEFIDEILSEMIIGTKFTPKVIANVFNTKFKKVIHGHLLKTKLDQDKYSEFKTLLINKYKSMLVSPGEPVGILAAQSIGEQQTQQMLNTFHTTGKLRRETNRITEILNMSKITKNGFTKLYFKDKLEPSEIRYYMKDVVYITVGDVAKSFSHNKIYFNINKIYKYRIPIYKIAQVLNGTVVSDLCIELQPKTDASTTTTTTLDLKLDISDVYISGIKGITDYYLQYENEEWYVITEGSNIAELVALPFIDSKRLYSNNLWEVYETFGIGAVRKQILLEFSQHCNTNMCHLSLMADLMTFRGKPMAVDRYTMRQSTVGPLSKATFEESMDILTSAAIKSETETTCGVSASIMIGNRIKMGTGFIDLKYAL</sequence>
<organism evidence="8">
    <name type="scientific">Rhinella marina erythrocytic-like virus</name>
    <dbReference type="NCBI Taxonomy" id="2859906"/>
    <lineage>
        <taxon>Viruses</taxon>
        <taxon>Varidnaviria</taxon>
        <taxon>Bamfordvirae</taxon>
        <taxon>Nucleocytoviricota</taxon>
        <taxon>Megaviricetes</taxon>
        <taxon>Pimascovirales</taxon>
        <taxon>Pimascovirales incertae sedis</taxon>
        <taxon>Iridoviridae</taxon>
    </lineage>
</organism>
<dbReference type="Pfam" id="PF04998">
    <property type="entry name" value="RNA_pol_Rpb1_5"/>
    <property type="match status" value="1"/>
</dbReference>
<dbReference type="PANTHER" id="PTHR19376:SF32">
    <property type="entry name" value="DNA-DIRECTED RNA POLYMERASE III SUBUNIT RPC1"/>
    <property type="match status" value="1"/>
</dbReference>
<dbReference type="EMBL" id="MW582953">
    <property type="protein sequence ID" value="QXT57846.1"/>
    <property type="molecule type" value="Genomic_DNA"/>
</dbReference>
<feature type="domain" description="RNA polymerase N-terminal" evidence="7">
    <location>
        <begin position="156"/>
        <end position="489"/>
    </location>
</feature>
<dbReference type="SUPFAM" id="SSF64484">
    <property type="entry name" value="beta and beta-prime subunits of DNA dependent RNA-polymerase"/>
    <property type="match status" value="1"/>
</dbReference>
<proteinExistence type="inferred from homology"/>
<protein>
    <recommendedName>
        <fullName evidence="6">DNA-directed RNA polymerase subunit</fullName>
        <ecNumber evidence="6">2.7.7.6</ecNumber>
    </recommendedName>
</protein>
<evidence type="ECO:0000256" key="1">
    <source>
        <dbReference type="ARBA" id="ARBA00022478"/>
    </source>
</evidence>
<evidence type="ECO:0000259" key="7">
    <source>
        <dbReference type="SMART" id="SM00663"/>
    </source>
</evidence>
<dbReference type="GO" id="GO:0006351">
    <property type="term" value="P:DNA-templated transcription"/>
    <property type="evidence" value="ECO:0007669"/>
    <property type="project" value="InterPro"/>
</dbReference>
<dbReference type="Pfam" id="PF04983">
    <property type="entry name" value="RNA_pol_Rpb1_3"/>
    <property type="match status" value="1"/>
</dbReference>
<dbReference type="Pfam" id="PF05000">
    <property type="entry name" value="RNA_pol_Rpb1_4"/>
    <property type="match status" value="1"/>
</dbReference>
<keyword evidence="3 6" id="KW-0548">Nucleotidyltransferase</keyword>
<dbReference type="Gene3D" id="6.20.50.80">
    <property type="match status" value="1"/>
</dbReference>
<comment type="similarity">
    <text evidence="6">Belongs to the RNA polymerase beta' chain family.</text>
</comment>
<comment type="function">
    <text evidence="6">DNA-dependent RNA polymerase catalyzes the transcription of DNA into RNA using the four ribonucleoside triphosphates as substrates.</text>
</comment>
<evidence type="ECO:0000256" key="4">
    <source>
        <dbReference type="ARBA" id="ARBA00023163"/>
    </source>
</evidence>
<keyword evidence="2 6" id="KW-0808">Transferase</keyword>
<comment type="catalytic activity">
    <reaction evidence="5 6">
        <text>RNA(n) + a ribonucleoside 5'-triphosphate = RNA(n+1) + diphosphate</text>
        <dbReference type="Rhea" id="RHEA:21248"/>
        <dbReference type="Rhea" id="RHEA-COMP:14527"/>
        <dbReference type="Rhea" id="RHEA-COMP:17342"/>
        <dbReference type="ChEBI" id="CHEBI:33019"/>
        <dbReference type="ChEBI" id="CHEBI:61557"/>
        <dbReference type="ChEBI" id="CHEBI:140395"/>
        <dbReference type="EC" id="2.7.7.6"/>
    </reaction>
</comment>
<dbReference type="SMART" id="SM00663">
    <property type="entry name" value="RPOLA_N"/>
    <property type="match status" value="1"/>
</dbReference>
<evidence type="ECO:0000256" key="5">
    <source>
        <dbReference type="ARBA" id="ARBA00048552"/>
    </source>
</evidence>
<dbReference type="GO" id="GO:0003899">
    <property type="term" value="F:DNA-directed RNA polymerase activity"/>
    <property type="evidence" value="ECO:0007669"/>
    <property type="project" value="UniProtKB-EC"/>
</dbReference>
<evidence type="ECO:0000256" key="6">
    <source>
        <dbReference type="RuleBase" id="RU004279"/>
    </source>
</evidence>
<dbReference type="GO" id="GO:0003677">
    <property type="term" value="F:DNA binding"/>
    <property type="evidence" value="ECO:0007669"/>
    <property type="project" value="InterPro"/>
</dbReference>
<keyword evidence="4 6" id="KW-0804">Transcription</keyword>
<accession>A0A8F6UAB1</accession>
<dbReference type="InterPro" id="IPR045867">
    <property type="entry name" value="DNA-dir_RpoC_beta_prime"/>
</dbReference>
<dbReference type="InterPro" id="IPR044893">
    <property type="entry name" value="RNA_pol_Rpb1_clamp_domain"/>
</dbReference>
<dbReference type="InterPro" id="IPR000722">
    <property type="entry name" value="RNA_pol_asu"/>
</dbReference>
<evidence type="ECO:0000256" key="2">
    <source>
        <dbReference type="ARBA" id="ARBA00022679"/>
    </source>
</evidence>
<dbReference type="EC" id="2.7.7.6" evidence="6"/>
<reference evidence="8" key="1">
    <citation type="submission" date="2021-02" db="EMBL/GenBank/DDBJ databases">
        <title>Distinct virome patterns of the invasive cane toad (Rhinella marina) across its native and introduced ranges.</title>
        <authorList>
            <person name="Russo A.G."/>
            <person name="Harding E.F."/>
            <person name="Yan G.J."/>
            <person name="Selechnik D."/>
            <person name="Ducatez S."/>
            <person name="DeVore J.L."/>
            <person name="Zhou J."/>
            <person name="Sarma R.R."/>
            <person name="Lee Y.P."/>
            <person name="Richardson M.F."/>
            <person name="Shine R."/>
            <person name="Rollins L.A."/>
            <person name="White P.A."/>
        </authorList>
    </citation>
    <scope>NUCLEOTIDE SEQUENCE</scope>
</reference>
<dbReference type="InterPro" id="IPR007066">
    <property type="entry name" value="RNA_pol_Rpb1_3"/>
</dbReference>
<dbReference type="InterPro" id="IPR038120">
    <property type="entry name" value="Rpb1_funnel_sf"/>
</dbReference>
<evidence type="ECO:0000313" key="8">
    <source>
        <dbReference type="EMBL" id="QXT57846.1"/>
    </source>
</evidence>
<dbReference type="Gene3D" id="1.10.150.390">
    <property type="match status" value="1"/>
</dbReference>
<evidence type="ECO:0000256" key="3">
    <source>
        <dbReference type="ARBA" id="ARBA00022695"/>
    </source>
</evidence>
<dbReference type="Gene3D" id="6.10.250.2940">
    <property type="match status" value="1"/>
</dbReference>
<dbReference type="InterPro" id="IPR007083">
    <property type="entry name" value="RNA_pol_Rpb1_4"/>
</dbReference>
<dbReference type="Gene3D" id="1.10.132.30">
    <property type="match status" value="1"/>
</dbReference>
<dbReference type="Gene3D" id="2.40.40.20">
    <property type="match status" value="1"/>
</dbReference>
<dbReference type="InterPro" id="IPR007081">
    <property type="entry name" value="RNA_pol_Rpb1_5"/>
</dbReference>